<feature type="region of interest" description="Disordered" evidence="1">
    <location>
        <begin position="1"/>
        <end position="46"/>
    </location>
</feature>
<accession>A0A6A6Q0U0</accession>
<gene>
    <name evidence="2" type="ORF">BDY17DRAFT_293293</name>
</gene>
<reference evidence="2" key="1">
    <citation type="journal article" date="2020" name="Stud. Mycol.">
        <title>101 Dothideomycetes genomes: a test case for predicting lifestyles and emergence of pathogens.</title>
        <authorList>
            <person name="Haridas S."/>
            <person name="Albert R."/>
            <person name="Binder M."/>
            <person name="Bloem J."/>
            <person name="Labutti K."/>
            <person name="Salamov A."/>
            <person name="Andreopoulos B."/>
            <person name="Baker S."/>
            <person name="Barry K."/>
            <person name="Bills G."/>
            <person name="Bluhm B."/>
            <person name="Cannon C."/>
            <person name="Castanera R."/>
            <person name="Culley D."/>
            <person name="Daum C."/>
            <person name="Ezra D."/>
            <person name="Gonzalez J."/>
            <person name="Henrissat B."/>
            <person name="Kuo A."/>
            <person name="Liang C."/>
            <person name="Lipzen A."/>
            <person name="Lutzoni F."/>
            <person name="Magnuson J."/>
            <person name="Mondo S."/>
            <person name="Nolan M."/>
            <person name="Ohm R."/>
            <person name="Pangilinan J."/>
            <person name="Park H.-J."/>
            <person name="Ramirez L."/>
            <person name="Alfaro M."/>
            <person name="Sun H."/>
            <person name="Tritt A."/>
            <person name="Yoshinaga Y."/>
            <person name="Zwiers L.-H."/>
            <person name="Turgeon B."/>
            <person name="Goodwin S."/>
            <person name="Spatafora J."/>
            <person name="Crous P."/>
            <person name="Grigoriev I."/>
        </authorList>
    </citation>
    <scope>NUCLEOTIDE SEQUENCE</scope>
    <source>
        <strain evidence="2">CBS 113389</strain>
    </source>
</reference>
<protein>
    <submittedName>
        <fullName evidence="2">Uncharacterized protein</fullName>
    </submittedName>
</protein>
<evidence type="ECO:0000256" key="1">
    <source>
        <dbReference type="SAM" id="MobiDB-lite"/>
    </source>
</evidence>
<dbReference type="RefSeq" id="XP_033591872.1">
    <property type="nucleotide sequence ID" value="XM_033732968.1"/>
</dbReference>
<evidence type="ECO:0000313" key="2">
    <source>
        <dbReference type="EMBL" id="KAF2485303.1"/>
    </source>
</evidence>
<dbReference type="AlphaFoldDB" id="A0A6A6Q0U0"/>
<dbReference type="OrthoDB" id="5415055at2759"/>
<dbReference type="GeneID" id="54473970"/>
<organism evidence="2 3">
    <name type="scientific">Neohortaea acidophila</name>
    <dbReference type="NCBI Taxonomy" id="245834"/>
    <lineage>
        <taxon>Eukaryota</taxon>
        <taxon>Fungi</taxon>
        <taxon>Dikarya</taxon>
        <taxon>Ascomycota</taxon>
        <taxon>Pezizomycotina</taxon>
        <taxon>Dothideomycetes</taxon>
        <taxon>Dothideomycetidae</taxon>
        <taxon>Mycosphaerellales</taxon>
        <taxon>Teratosphaeriaceae</taxon>
        <taxon>Neohortaea</taxon>
    </lineage>
</organism>
<name>A0A6A6Q0U0_9PEZI</name>
<dbReference type="Proteomes" id="UP000799767">
    <property type="component" value="Unassembled WGS sequence"/>
</dbReference>
<keyword evidence="3" id="KW-1185">Reference proteome</keyword>
<evidence type="ECO:0000313" key="3">
    <source>
        <dbReference type="Proteomes" id="UP000799767"/>
    </source>
</evidence>
<dbReference type="EMBL" id="MU001633">
    <property type="protein sequence ID" value="KAF2485303.1"/>
    <property type="molecule type" value="Genomic_DNA"/>
</dbReference>
<sequence>MIAMKPTSPKGIPNVRRKPTPTDSLLDHSLPYAHAPDPEHSHRSGRVARLPHTARTSMPHDEHQEVMPSVGRIRTCSLNCHTDGGRCLDRRTASNSSTLFGPHQTPPGIKAVPTPHIANKQQQEDSQLLSHLFEILITAVLAAATACKHIRLPTLPRPGALEALYSDETSPQQKARALKALLSLSGQVVMLLSVAAALWQIGNVVLRLIEVVFWPFLLPLRLMRWCVGT</sequence>
<proteinExistence type="predicted"/>